<feature type="compositionally biased region" description="Basic and acidic residues" evidence="1">
    <location>
        <begin position="229"/>
        <end position="253"/>
    </location>
</feature>
<dbReference type="EMBL" id="MNUE01000034">
    <property type="protein sequence ID" value="OJD33024.1"/>
    <property type="molecule type" value="Genomic_DNA"/>
</dbReference>
<keyword evidence="4" id="KW-1185">Reference proteome</keyword>
<feature type="region of interest" description="Disordered" evidence="1">
    <location>
        <begin position="293"/>
        <end position="341"/>
    </location>
</feature>
<proteinExistence type="predicted"/>
<dbReference type="OrthoDB" id="10551977at2759"/>
<sequence length="410" mass="45013">MSLCNDVVALTTAATWMTLSGTALSSSIHVLTRAFIGYLVFCVVDLKFLEPITDDDADDDDDFSRRSLRLYFCGVGLLGLLTAHIVLPGLRRLWSLVILLPSAQQQQQQQQQMPGAWPSPWSWFAPSLPPSPLPSPALANGNENWEADHLAKMDSLPVDCFISPAALAARGKRGYTCPSYDDDDSAHGPGLTPVTKSAAKGEPFVFGLGMGPLFAPSLPSIIQPAPAPAEKEKEEKEAKEEEEREENGDRVPWTHDGLLDPPSEYGFRARFRAAAAADAALLAARGPGARYNEAEGEVRDVERTGDSASRRPAISGSSSFRPISSQRYRSQPSRPCRRHLSSFPVTQSPRVIVLPPSPVLSAPVSPLSPPLFLLSRRRKGNRSRKWRTRRLLRSESMIDFSGFYPTDFLF</sequence>
<gene>
    <name evidence="3" type="ORF">BKCO1_3400024</name>
</gene>
<protein>
    <submittedName>
        <fullName evidence="3">Uncharacterized protein</fullName>
    </submittedName>
</protein>
<dbReference type="RefSeq" id="XP_020129284.1">
    <property type="nucleotide sequence ID" value="XM_020274640.1"/>
</dbReference>
<dbReference type="GeneID" id="31014901"/>
<feature type="compositionally biased region" description="Low complexity" evidence="1">
    <location>
        <begin position="315"/>
        <end position="334"/>
    </location>
</feature>
<comment type="caution">
    <text evidence="3">The sequence shown here is derived from an EMBL/GenBank/DDBJ whole genome shotgun (WGS) entry which is preliminary data.</text>
</comment>
<keyword evidence="2" id="KW-1133">Transmembrane helix</keyword>
<evidence type="ECO:0000313" key="3">
    <source>
        <dbReference type="EMBL" id="OJD33024.1"/>
    </source>
</evidence>
<dbReference type="AlphaFoldDB" id="A0A1J9QXA0"/>
<organism evidence="3 4">
    <name type="scientific">Diplodia corticola</name>
    <dbReference type="NCBI Taxonomy" id="236234"/>
    <lineage>
        <taxon>Eukaryota</taxon>
        <taxon>Fungi</taxon>
        <taxon>Dikarya</taxon>
        <taxon>Ascomycota</taxon>
        <taxon>Pezizomycotina</taxon>
        <taxon>Dothideomycetes</taxon>
        <taxon>Dothideomycetes incertae sedis</taxon>
        <taxon>Botryosphaeriales</taxon>
        <taxon>Botryosphaeriaceae</taxon>
        <taxon>Diplodia</taxon>
    </lineage>
</organism>
<evidence type="ECO:0000256" key="2">
    <source>
        <dbReference type="SAM" id="Phobius"/>
    </source>
</evidence>
<feature type="region of interest" description="Disordered" evidence="1">
    <location>
        <begin position="219"/>
        <end position="259"/>
    </location>
</feature>
<dbReference type="Proteomes" id="UP000183809">
    <property type="component" value="Unassembled WGS sequence"/>
</dbReference>
<reference evidence="3 4" key="1">
    <citation type="submission" date="2016-10" db="EMBL/GenBank/DDBJ databases">
        <title>Proteomics and genomics reveal pathogen-plant mechanisms compatible with a hemibiotrophic lifestyle of Diplodia corticola.</title>
        <authorList>
            <person name="Fernandes I."/>
            <person name="De Jonge R."/>
            <person name="Van De Peer Y."/>
            <person name="Devreese B."/>
            <person name="Alves A."/>
            <person name="Esteves A.C."/>
        </authorList>
    </citation>
    <scope>NUCLEOTIDE SEQUENCE [LARGE SCALE GENOMIC DNA]</scope>
    <source>
        <strain evidence="3 4">CBS 112549</strain>
    </source>
</reference>
<name>A0A1J9QXA0_9PEZI</name>
<keyword evidence="2" id="KW-0472">Membrane</keyword>
<feature type="transmembrane region" description="Helical" evidence="2">
    <location>
        <begin position="69"/>
        <end position="90"/>
    </location>
</feature>
<keyword evidence="2" id="KW-0812">Transmembrane</keyword>
<evidence type="ECO:0000256" key="1">
    <source>
        <dbReference type="SAM" id="MobiDB-lite"/>
    </source>
</evidence>
<feature type="compositionally biased region" description="Basic and acidic residues" evidence="1">
    <location>
        <begin position="293"/>
        <end position="309"/>
    </location>
</feature>
<accession>A0A1J9QXA0</accession>
<evidence type="ECO:0000313" key="4">
    <source>
        <dbReference type="Proteomes" id="UP000183809"/>
    </source>
</evidence>